<protein>
    <submittedName>
        <fullName evidence="9">Doublesex- and mab-3-related transcription factor 1Y-like</fullName>
    </submittedName>
</protein>
<dbReference type="PANTHER" id="PTHR12322">
    <property type="entry name" value="DOUBLESEX AND MAB-3 RELATED TRANSCRIPTION FACTOR DMRT"/>
    <property type="match status" value="1"/>
</dbReference>
<dbReference type="SUPFAM" id="SSF82927">
    <property type="entry name" value="Cysteine-rich DNA binding domain, (DM domain)"/>
    <property type="match status" value="1"/>
</dbReference>
<dbReference type="GO" id="GO:0000981">
    <property type="term" value="F:DNA-binding transcription factor activity, RNA polymerase II-specific"/>
    <property type="evidence" value="ECO:0007669"/>
    <property type="project" value="TreeGrafter"/>
</dbReference>
<dbReference type="GO" id="GO:0046872">
    <property type="term" value="F:metal ion binding"/>
    <property type="evidence" value="ECO:0007669"/>
    <property type="project" value="UniProtKB-KW"/>
</dbReference>
<evidence type="ECO:0000256" key="3">
    <source>
        <dbReference type="ARBA" id="ARBA00023125"/>
    </source>
</evidence>
<dbReference type="GO" id="GO:0005634">
    <property type="term" value="C:nucleus"/>
    <property type="evidence" value="ECO:0007669"/>
    <property type="project" value="UniProtKB-SubCell"/>
</dbReference>
<keyword evidence="2 5" id="KW-0862">Zinc</keyword>
<keyword evidence="3 5" id="KW-0238">DNA-binding</keyword>
<dbReference type="InterPro" id="IPR001275">
    <property type="entry name" value="DM_DNA-bd"/>
</dbReference>
<keyword evidence="8" id="KW-1185">Reference proteome</keyword>
<dbReference type="InterPro" id="IPR036407">
    <property type="entry name" value="DM_DNA-bd_sf"/>
</dbReference>
<reference evidence="9" key="1">
    <citation type="submission" date="2025-08" db="UniProtKB">
        <authorList>
            <consortium name="RefSeq"/>
        </authorList>
    </citation>
    <scope>IDENTIFICATION</scope>
    <source>
        <tissue evidence="9">Gonads</tissue>
    </source>
</reference>
<dbReference type="InterPro" id="IPR026607">
    <property type="entry name" value="DMRT"/>
</dbReference>
<evidence type="ECO:0000313" key="8">
    <source>
        <dbReference type="Proteomes" id="UP000085678"/>
    </source>
</evidence>
<feature type="non-terminal residue" evidence="9">
    <location>
        <position position="378"/>
    </location>
</feature>
<sequence length="378" mass="40352">MSSKRKFADSPDRSRNSEKDLEEVMRKNRSPKCARCRNHGVCQPLKGHKRYCQFRECSCNSCLLIKERQKIMAKQVALKRHQELDETMGLQEYQRPANTCSQGASLSSTELLMQVFPGENPIRLQAALKLSNNDILSACQKVAESRIADFQSGDPSSPGPFSSYPTGESLGLCNYPASAAPGPTPYLPPGSQTQFPFSTSSNRFVNNLYPSSSDSTFDFSLMSPSNGGFPLQPVPQHQRGPFYSGQPISPGSSSCTTSGVGSHQFASLGSSFQPIPTPVHYSPSIPVGAALMAASTDQGTDSNYANTSNTAPGVGGAACQSYGEETSAAIFDAVVKTEADQIGGGTESESSSLEVIHNSSQSSPQNGYSPTRLLDCNG</sequence>
<dbReference type="AlphaFoldDB" id="A0A2R2MQ06"/>
<accession>A0A2R2MQ06</accession>
<evidence type="ECO:0000256" key="2">
    <source>
        <dbReference type="ARBA" id="ARBA00022833"/>
    </source>
</evidence>
<dbReference type="GO" id="GO:0007548">
    <property type="term" value="P:sex differentiation"/>
    <property type="evidence" value="ECO:0007669"/>
    <property type="project" value="TreeGrafter"/>
</dbReference>
<feature type="domain" description="DM" evidence="7">
    <location>
        <begin position="33"/>
        <end position="80"/>
    </location>
</feature>
<evidence type="ECO:0000256" key="5">
    <source>
        <dbReference type="PROSITE-ProRule" id="PRU00070"/>
    </source>
</evidence>
<feature type="region of interest" description="Disordered" evidence="6">
    <location>
        <begin position="1"/>
        <end position="24"/>
    </location>
</feature>
<dbReference type="PROSITE" id="PS40000">
    <property type="entry name" value="DM_1"/>
    <property type="match status" value="1"/>
</dbReference>
<comment type="subcellular location">
    <subcellularLocation>
        <location evidence="5">Nucleus</location>
    </subcellularLocation>
</comment>
<evidence type="ECO:0000259" key="7">
    <source>
        <dbReference type="PROSITE" id="PS50809"/>
    </source>
</evidence>
<feature type="region of interest" description="Disordered" evidence="6">
    <location>
        <begin position="341"/>
        <end position="378"/>
    </location>
</feature>
<dbReference type="RefSeq" id="XP_023932324.1">
    <property type="nucleotide sequence ID" value="XM_024076556.1"/>
</dbReference>
<dbReference type="InParanoid" id="A0A2R2MQ06"/>
<dbReference type="SMART" id="SM00301">
    <property type="entry name" value="DM"/>
    <property type="match status" value="1"/>
</dbReference>
<dbReference type="PROSITE" id="PS50809">
    <property type="entry name" value="DM_2"/>
    <property type="match status" value="1"/>
</dbReference>
<dbReference type="FunFam" id="4.10.1040.10:FF:000001">
    <property type="entry name" value="doublesex- and mab-3-related transcription factor 1"/>
    <property type="match status" value="1"/>
</dbReference>
<keyword evidence="4 5" id="KW-0539">Nucleus</keyword>
<dbReference type="GO" id="GO:0000978">
    <property type="term" value="F:RNA polymerase II cis-regulatory region sequence-specific DNA binding"/>
    <property type="evidence" value="ECO:0007669"/>
    <property type="project" value="TreeGrafter"/>
</dbReference>
<keyword evidence="1 5" id="KW-0479">Metal-binding</keyword>
<gene>
    <name evidence="9" type="primary">LOC106176616</name>
</gene>
<evidence type="ECO:0000256" key="1">
    <source>
        <dbReference type="ARBA" id="ARBA00022723"/>
    </source>
</evidence>
<dbReference type="STRING" id="7574.A0A2R2MQ06"/>
<feature type="compositionally biased region" description="Polar residues" evidence="6">
    <location>
        <begin position="357"/>
        <end position="369"/>
    </location>
</feature>
<dbReference type="PANTHER" id="PTHR12322:SF53">
    <property type="entry name" value="DOUBLESEX-MAB RELATED 11E"/>
    <property type="match status" value="1"/>
</dbReference>
<dbReference type="GeneID" id="106176616"/>
<dbReference type="Gene3D" id="4.10.1040.10">
    <property type="entry name" value="DM DNA-binding domain"/>
    <property type="match status" value="1"/>
</dbReference>
<dbReference type="KEGG" id="lak:106176616"/>
<evidence type="ECO:0000313" key="9">
    <source>
        <dbReference type="RefSeq" id="XP_023932324.1"/>
    </source>
</evidence>
<dbReference type="Pfam" id="PF00751">
    <property type="entry name" value="DM"/>
    <property type="match status" value="1"/>
</dbReference>
<evidence type="ECO:0000256" key="6">
    <source>
        <dbReference type="SAM" id="MobiDB-lite"/>
    </source>
</evidence>
<proteinExistence type="predicted"/>
<dbReference type="Proteomes" id="UP000085678">
    <property type="component" value="Unplaced"/>
</dbReference>
<feature type="DNA-binding region" description="DM" evidence="5">
    <location>
        <begin position="33"/>
        <end position="80"/>
    </location>
</feature>
<evidence type="ECO:0000256" key="4">
    <source>
        <dbReference type="ARBA" id="ARBA00023242"/>
    </source>
</evidence>
<name>A0A2R2MQ06_LINAN</name>
<dbReference type="OrthoDB" id="6162476at2759"/>
<organism evidence="8 9">
    <name type="scientific">Lingula anatina</name>
    <name type="common">Brachiopod</name>
    <name type="synonym">Lingula unguis</name>
    <dbReference type="NCBI Taxonomy" id="7574"/>
    <lineage>
        <taxon>Eukaryota</taxon>
        <taxon>Metazoa</taxon>
        <taxon>Spiralia</taxon>
        <taxon>Lophotrochozoa</taxon>
        <taxon>Brachiopoda</taxon>
        <taxon>Linguliformea</taxon>
        <taxon>Lingulata</taxon>
        <taxon>Lingulida</taxon>
        <taxon>Linguloidea</taxon>
        <taxon>Lingulidae</taxon>
        <taxon>Lingula</taxon>
    </lineage>
</organism>